<dbReference type="AlphaFoldDB" id="A0A2V0PI00"/>
<keyword evidence="3" id="KW-1185">Reference proteome</keyword>
<evidence type="ECO:0000256" key="1">
    <source>
        <dbReference type="SAM" id="Coils"/>
    </source>
</evidence>
<proteinExistence type="predicted"/>
<keyword evidence="1" id="KW-0175">Coiled coil</keyword>
<sequence>MEAVMMRLEQRACQAESRMAALEGRLASGGASGGPGASADDLRELRALLVAAKGEQDALRAERDAALKAAAAAEEAAAKAEYRALHLARALREADAAASAASKR</sequence>
<evidence type="ECO:0000313" key="2">
    <source>
        <dbReference type="EMBL" id="GBF97553.1"/>
    </source>
</evidence>
<dbReference type="EMBL" id="BDRX01000102">
    <property type="protein sequence ID" value="GBF97553.1"/>
    <property type="molecule type" value="Genomic_DNA"/>
</dbReference>
<accession>A0A2V0PI00</accession>
<gene>
    <name evidence="2" type="ORF">Rsub_10154</name>
</gene>
<feature type="coiled-coil region" evidence="1">
    <location>
        <begin position="42"/>
        <end position="76"/>
    </location>
</feature>
<organism evidence="2 3">
    <name type="scientific">Raphidocelis subcapitata</name>
    <dbReference type="NCBI Taxonomy" id="307507"/>
    <lineage>
        <taxon>Eukaryota</taxon>
        <taxon>Viridiplantae</taxon>
        <taxon>Chlorophyta</taxon>
        <taxon>core chlorophytes</taxon>
        <taxon>Chlorophyceae</taxon>
        <taxon>CS clade</taxon>
        <taxon>Sphaeropleales</taxon>
        <taxon>Selenastraceae</taxon>
        <taxon>Raphidocelis</taxon>
    </lineage>
</organism>
<comment type="caution">
    <text evidence="2">The sequence shown here is derived from an EMBL/GenBank/DDBJ whole genome shotgun (WGS) entry which is preliminary data.</text>
</comment>
<dbReference type="InParanoid" id="A0A2V0PI00"/>
<name>A0A2V0PI00_9CHLO</name>
<reference evidence="2 3" key="1">
    <citation type="journal article" date="2018" name="Sci. Rep.">
        <title>Raphidocelis subcapitata (=Pseudokirchneriella subcapitata) provides an insight into genome evolution and environmental adaptations in the Sphaeropleales.</title>
        <authorList>
            <person name="Suzuki S."/>
            <person name="Yamaguchi H."/>
            <person name="Nakajima N."/>
            <person name="Kawachi M."/>
        </authorList>
    </citation>
    <scope>NUCLEOTIDE SEQUENCE [LARGE SCALE GENOMIC DNA]</scope>
    <source>
        <strain evidence="2 3">NIES-35</strain>
    </source>
</reference>
<protein>
    <submittedName>
        <fullName evidence="2">Uncharacterized protein</fullName>
    </submittedName>
</protein>
<dbReference type="Proteomes" id="UP000247498">
    <property type="component" value="Unassembled WGS sequence"/>
</dbReference>
<evidence type="ECO:0000313" key="3">
    <source>
        <dbReference type="Proteomes" id="UP000247498"/>
    </source>
</evidence>